<sequence length="114" mass="12990">MCQQKICRPHDSQRCRGVFNSRWMTSEYYARMSQEKVRVVVPNNDPLNVVVERFQVEVFEGTSHITIISGFDGSLKGVKLESSGLLVVETDGFEESLEELMAHLVGRCLEKPKQ</sequence>
<name>A0ABS8WL84_DATST</name>
<comment type="caution">
    <text evidence="1">The sequence shown here is derived from an EMBL/GenBank/DDBJ whole genome shotgun (WGS) entry which is preliminary data.</text>
</comment>
<evidence type="ECO:0000313" key="1">
    <source>
        <dbReference type="EMBL" id="MCE3050193.1"/>
    </source>
</evidence>
<dbReference type="Proteomes" id="UP000823775">
    <property type="component" value="Unassembled WGS sequence"/>
</dbReference>
<keyword evidence="2" id="KW-1185">Reference proteome</keyword>
<accession>A0ABS8WL84</accession>
<reference evidence="1 2" key="1">
    <citation type="journal article" date="2021" name="BMC Genomics">
        <title>Datura genome reveals duplications of psychoactive alkaloid biosynthetic genes and high mutation rate following tissue culture.</title>
        <authorList>
            <person name="Rajewski A."/>
            <person name="Carter-House D."/>
            <person name="Stajich J."/>
            <person name="Litt A."/>
        </authorList>
    </citation>
    <scope>NUCLEOTIDE SEQUENCE [LARGE SCALE GENOMIC DNA]</scope>
    <source>
        <strain evidence="1">AR-01</strain>
    </source>
</reference>
<evidence type="ECO:0000313" key="2">
    <source>
        <dbReference type="Proteomes" id="UP000823775"/>
    </source>
</evidence>
<organism evidence="1 2">
    <name type="scientific">Datura stramonium</name>
    <name type="common">Jimsonweed</name>
    <name type="synonym">Common thornapple</name>
    <dbReference type="NCBI Taxonomy" id="4076"/>
    <lineage>
        <taxon>Eukaryota</taxon>
        <taxon>Viridiplantae</taxon>
        <taxon>Streptophyta</taxon>
        <taxon>Embryophyta</taxon>
        <taxon>Tracheophyta</taxon>
        <taxon>Spermatophyta</taxon>
        <taxon>Magnoliopsida</taxon>
        <taxon>eudicotyledons</taxon>
        <taxon>Gunneridae</taxon>
        <taxon>Pentapetalae</taxon>
        <taxon>asterids</taxon>
        <taxon>lamiids</taxon>
        <taxon>Solanales</taxon>
        <taxon>Solanaceae</taxon>
        <taxon>Solanoideae</taxon>
        <taxon>Datureae</taxon>
        <taxon>Datura</taxon>
    </lineage>
</organism>
<proteinExistence type="predicted"/>
<protein>
    <submittedName>
        <fullName evidence="1">Uncharacterized protein</fullName>
    </submittedName>
</protein>
<gene>
    <name evidence="1" type="ORF">HAX54_046615</name>
</gene>
<dbReference type="EMBL" id="JACEIK010007383">
    <property type="protein sequence ID" value="MCE3050193.1"/>
    <property type="molecule type" value="Genomic_DNA"/>
</dbReference>